<proteinExistence type="predicted"/>
<evidence type="ECO:0000313" key="2">
    <source>
        <dbReference type="Proteomes" id="UP000054988"/>
    </source>
</evidence>
<sequence length="11" mass="1346">MQVRCFNTPLH</sequence>
<accession>A0A0W0FXH4</accession>
<gene>
    <name evidence="1" type="ORF">WG66_6451</name>
</gene>
<organism evidence="1 2">
    <name type="scientific">Moniliophthora roreri</name>
    <name type="common">Frosty pod rot fungus</name>
    <name type="synonym">Monilia roreri</name>
    <dbReference type="NCBI Taxonomy" id="221103"/>
    <lineage>
        <taxon>Eukaryota</taxon>
        <taxon>Fungi</taxon>
        <taxon>Dikarya</taxon>
        <taxon>Basidiomycota</taxon>
        <taxon>Agaricomycotina</taxon>
        <taxon>Agaricomycetes</taxon>
        <taxon>Agaricomycetidae</taxon>
        <taxon>Agaricales</taxon>
        <taxon>Marasmiineae</taxon>
        <taxon>Marasmiaceae</taxon>
        <taxon>Moniliophthora</taxon>
    </lineage>
</organism>
<dbReference type="EMBL" id="LATX01001530">
    <property type="protein sequence ID" value="KTB40968.1"/>
    <property type="molecule type" value="Genomic_DNA"/>
</dbReference>
<evidence type="ECO:0000313" key="1">
    <source>
        <dbReference type="EMBL" id="KTB40968.1"/>
    </source>
</evidence>
<name>A0A0W0FXH4_MONRR</name>
<reference evidence="1 2" key="1">
    <citation type="submission" date="2015-12" db="EMBL/GenBank/DDBJ databases">
        <title>Draft genome sequence of Moniliophthora roreri, the causal agent of frosty pod rot of cacao.</title>
        <authorList>
            <person name="Aime M.C."/>
            <person name="Diaz-Valderrama J.R."/>
            <person name="Kijpornyongpan T."/>
            <person name="Phillips-Mora W."/>
        </authorList>
    </citation>
    <scope>NUCLEOTIDE SEQUENCE [LARGE SCALE GENOMIC DNA]</scope>
    <source>
        <strain evidence="1 2">MCA 2952</strain>
    </source>
</reference>
<protein>
    <submittedName>
        <fullName evidence="1">Uncharacterized protein</fullName>
    </submittedName>
</protein>
<dbReference type="Proteomes" id="UP000054988">
    <property type="component" value="Unassembled WGS sequence"/>
</dbReference>
<comment type="caution">
    <text evidence="1">The sequence shown here is derived from an EMBL/GenBank/DDBJ whole genome shotgun (WGS) entry which is preliminary data.</text>
</comment>